<protein>
    <submittedName>
        <fullName evidence="1">Uncharacterized protein</fullName>
    </submittedName>
</protein>
<dbReference type="Proteomes" id="UP001152885">
    <property type="component" value="Unassembled WGS sequence"/>
</dbReference>
<keyword evidence="2" id="KW-1185">Reference proteome</keyword>
<evidence type="ECO:0000313" key="1">
    <source>
        <dbReference type="EMBL" id="CAI5760783.1"/>
    </source>
</evidence>
<organism evidence="1 2">
    <name type="scientific">Candida verbasci</name>
    <dbReference type="NCBI Taxonomy" id="1227364"/>
    <lineage>
        <taxon>Eukaryota</taxon>
        <taxon>Fungi</taxon>
        <taxon>Dikarya</taxon>
        <taxon>Ascomycota</taxon>
        <taxon>Saccharomycotina</taxon>
        <taxon>Pichiomycetes</taxon>
        <taxon>Debaryomycetaceae</taxon>
        <taxon>Candida/Lodderomyces clade</taxon>
        <taxon>Candida</taxon>
    </lineage>
</organism>
<reference evidence="1" key="1">
    <citation type="submission" date="2022-12" db="EMBL/GenBank/DDBJ databases">
        <authorList>
            <person name="Brejova B."/>
        </authorList>
    </citation>
    <scope>NUCLEOTIDE SEQUENCE</scope>
</reference>
<gene>
    <name evidence="1" type="ORF">CANVERA_P5291</name>
</gene>
<dbReference type="EMBL" id="CANTUO010000007">
    <property type="protein sequence ID" value="CAI5760783.1"/>
    <property type="molecule type" value="Genomic_DNA"/>
</dbReference>
<dbReference type="AlphaFoldDB" id="A0A9W4U240"/>
<evidence type="ECO:0000313" key="2">
    <source>
        <dbReference type="Proteomes" id="UP001152885"/>
    </source>
</evidence>
<proteinExistence type="predicted"/>
<sequence>MNDLISLQQQQQQQDINFASPNELFMKLIPILITIFNTIMKVANATFPELNKLIIEIINGINKLKNKNADLIANFNSMNGTTIENTGSISNADFFKILFDNLPLIISIIMKIFNIASDQVGEIVKAVIEALSGVNGANGNNLNLNLNLGNLKTEDFVNQTIYHLK</sequence>
<comment type="caution">
    <text evidence="1">The sequence shown here is derived from an EMBL/GenBank/DDBJ whole genome shotgun (WGS) entry which is preliminary data.</text>
</comment>
<accession>A0A9W4U240</accession>
<name>A0A9W4U240_9ASCO</name>